<protein>
    <submittedName>
        <fullName evidence="1">Uncharacterized protein</fullName>
    </submittedName>
</protein>
<dbReference type="eggNOG" id="ENOG5033HZ0">
    <property type="taxonomic scope" value="Bacteria"/>
</dbReference>
<gene>
    <name evidence="1" type="ORF">dsat_2895</name>
</gene>
<evidence type="ECO:0000313" key="2">
    <source>
        <dbReference type="Proteomes" id="UP000014975"/>
    </source>
</evidence>
<name>S7TAH9_9BACT</name>
<proteinExistence type="predicted"/>
<dbReference type="PATRIC" id="fig|1121439.3.peg.1412"/>
<dbReference type="Proteomes" id="UP000014975">
    <property type="component" value="Unassembled WGS sequence"/>
</dbReference>
<sequence>MSRSWIRKRKQQFIRDVLRDFCKAAKALEEQFRRFDQHGRLDFAVLKNLLGDESNKGLLWRLKDTAHHVFRSDKEPRLVGQFLDWSVGYIFHETVKLKEDAYQQQTYGPWFRDMQSQNLPREESVICQELYEVIKQTRQSMEREIKRIRFIMFHCRRLFPIYLEPHRDNALLARFLFEEEGLVAQVFGESAEDLLRAIYGEEREAMYLLAAQSLRRGGWMEKASEALARAGTPGRENDMVLQEREIVDTWIRRLKV</sequence>
<organism evidence="1 2">
    <name type="scientific">Alkalidesulfovibrio alkalitolerans DSM 16529</name>
    <dbReference type="NCBI Taxonomy" id="1121439"/>
    <lineage>
        <taxon>Bacteria</taxon>
        <taxon>Pseudomonadati</taxon>
        <taxon>Thermodesulfobacteriota</taxon>
        <taxon>Desulfovibrionia</taxon>
        <taxon>Desulfovibrionales</taxon>
        <taxon>Desulfovibrionaceae</taxon>
        <taxon>Alkalidesulfovibrio</taxon>
    </lineage>
</organism>
<reference evidence="1 2" key="1">
    <citation type="journal article" date="2013" name="Genome Announc.">
        <title>Draft genome sequences for three mercury-methylating, sulfate-reducing bacteria.</title>
        <authorList>
            <person name="Brown S.D."/>
            <person name="Hurt R.A.Jr."/>
            <person name="Gilmour C.C."/>
            <person name="Elias D.A."/>
        </authorList>
    </citation>
    <scope>NUCLEOTIDE SEQUENCE [LARGE SCALE GENOMIC DNA]</scope>
    <source>
        <strain evidence="1 2">DSM 16529</strain>
    </source>
</reference>
<dbReference type="RefSeq" id="WP_020886860.1">
    <property type="nucleotide sequence ID" value="NZ_ATHI01000015.1"/>
</dbReference>
<comment type="caution">
    <text evidence="1">The sequence shown here is derived from an EMBL/GenBank/DDBJ whole genome shotgun (WGS) entry which is preliminary data.</text>
</comment>
<accession>S7TAH9</accession>
<dbReference type="EMBL" id="ATHI01000015">
    <property type="protein sequence ID" value="EPR34132.1"/>
    <property type="molecule type" value="Genomic_DNA"/>
</dbReference>
<dbReference type="OrthoDB" id="5447835at2"/>
<keyword evidence="2" id="KW-1185">Reference proteome</keyword>
<dbReference type="AlphaFoldDB" id="S7TAH9"/>
<evidence type="ECO:0000313" key="1">
    <source>
        <dbReference type="EMBL" id="EPR34132.1"/>
    </source>
</evidence>